<dbReference type="Proteomes" id="UP001140979">
    <property type="component" value="Unassembled WGS sequence"/>
</dbReference>
<feature type="chain" id="PRO_5040825096" description="Type IV pilus biogenesis protein PilP" evidence="1">
    <location>
        <begin position="20"/>
        <end position="160"/>
    </location>
</feature>
<sequence>MKIKLFYILTLVVSFNSYATDESEVNSEENYLYQKDVLQTAKLMDNINLLKLKLEKEKIEKSLNQELLSNIEVKKQIDKQLNRSSGKAKIYDPADGPFNEKGIKLLSVTSLQNSQKMAVFSFYGRKFNLTQGDKFKNSTIDINDSDVIFNYNGKKFKYSY</sequence>
<dbReference type="RefSeq" id="WP_274682383.1">
    <property type="nucleotide sequence ID" value="NZ_JAKNBA010000001.1"/>
</dbReference>
<accession>A0A9X4ESF6</accession>
<protein>
    <recommendedName>
        <fullName evidence="4">Type IV pilus biogenesis protein PilP</fullName>
    </recommendedName>
</protein>
<dbReference type="AlphaFoldDB" id="A0A9X4ESF6"/>
<keyword evidence="1" id="KW-0732">Signal</keyword>
<evidence type="ECO:0000313" key="3">
    <source>
        <dbReference type="Proteomes" id="UP001140979"/>
    </source>
</evidence>
<comment type="caution">
    <text evidence="2">The sequence shown here is derived from an EMBL/GenBank/DDBJ whole genome shotgun (WGS) entry which is preliminary data.</text>
</comment>
<evidence type="ECO:0000256" key="1">
    <source>
        <dbReference type="SAM" id="SignalP"/>
    </source>
</evidence>
<reference evidence="2" key="1">
    <citation type="submission" date="2022-02" db="EMBL/GenBank/DDBJ databases">
        <title>Emergence and expansion in Europe of a Vibrio aestuarianus clonal complex pathogenic for oysters.</title>
        <authorList>
            <person name="Mesnil A."/>
            <person name="Travers M.-A."/>
        </authorList>
    </citation>
    <scope>NUCLEOTIDE SEQUENCE</scope>
    <source>
        <strain evidence="2">19_064_11T1</strain>
    </source>
</reference>
<gene>
    <name evidence="2" type="ORF">L9W94_00290</name>
</gene>
<dbReference type="EMBL" id="JAKNBA010000001">
    <property type="protein sequence ID" value="MDE1240602.1"/>
    <property type="molecule type" value="Genomic_DNA"/>
</dbReference>
<evidence type="ECO:0000313" key="2">
    <source>
        <dbReference type="EMBL" id="MDE1240602.1"/>
    </source>
</evidence>
<evidence type="ECO:0008006" key="4">
    <source>
        <dbReference type="Google" id="ProtNLM"/>
    </source>
</evidence>
<feature type="signal peptide" evidence="1">
    <location>
        <begin position="1"/>
        <end position="19"/>
    </location>
</feature>
<proteinExistence type="predicted"/>
<organism evidence="2 3">
    <name type="scientific">Vibrio aestuarianus</name>
    <dbReference type="NCBI Taxonomy" id="28171"/>
    <lineage>
        <taxon>Bacteria</taxon>
        <taxon>Pseudomonadati</taxon>
        <taxon>Pseudomonadota</taxon>
        <taxon>Gammaproteobacteria</taxon>
        <taxon>Vibrionales</taxon>
        <taxon>Vibrionaceae</taxon>
        <taxon>Vibrio</taxon>
    </lineage>
</organism>
<name>A0A9X4ESF6_9VIBR</name>